<evidence type="ECO:0000256" key="6">
    <source>
        <dbReference type="SAM" id="MobiDB-lite"/>
    </source>
</evidence>
<feature type="compositionally biased region" description="Pro residues" evidence="6">
    <location>
        <begin position="1441"/>
        <end position="1458"/>
    </location>
</feature>
<feature type="region of interest" description="Disordered" evidence="6">
    <location>
        <begin position="684"/>
        <end position="761"/>
    </location>
</feature>
<dbReference type="EMBL" id="CAJOBB010004431">
    <property type="protein sequence ID" value="CAF4088792.1"/>
    <property type="molecule type" value="Genomic_DNA"/>
</dbReference>
<feature type="compositionally biased region" description="Polar residues" evidence="6">
    <location>
        <begin position="1691"/>
        <end position="1707"/>
    </location>
</feature>
<dbReference type="Gene3D" id="3.30.1370.10">
    <property type="entry name" value="K Homology domain, type 1"/>
    <property type="match status" value="1"/>
</dbReference>
<feature type="repeat" description="ANK" evidence="4">
    <location>
        <begin position="415"/>
        <end position="447"/>
    </location>
</feature>
<accession>A0A819U5F1</accession>
<feature type="region of interest" description="Disordered" evidence="6">
    <location>
        <begin position="601"/>
        <end position="637"/>
    </location>
</feature>
<feature type="region of interest" description="Disordered" evidence="6">
    <location>
        <begin position="1189"/>
        <end position="1290"/>
    </location>
</feature>
<proteinExistence type="predicted"/>
<feature type="repeat" description="ANK" evidence="4">
    <location>
        <begin position="313"/>
        <end position="345"/>
    </location>
</feature>
<dbReference type="InterPro" id="IPR004088">
    <property type="entry name" value="KH_dom_type_1"/>
</dbReference>
<feature type="repeat" description="ANK" evidence="4">
    <location>
        <begin position="246"/>
        <end position="278"/>
    </location>
</feature>
<dbReference type="SUPFAM" id="SSF54791">
    <property type="entry name" value="Eukaryotic type KH-domain (KH-domain type I)"/>
    <property type="match status" value="1"/>
</dbReference>
<feature type="region of interest" description="Disordered" evidence="6">
    <location>
        <begin position="1090"/>
        <end position="1113"/>
    </location>
</feature>
<dbReference type="GO" id="GO:0005737">
    <property type="term" value="C:cytoplasm"/>
    <property type="evidence" value="ECO:0007669"/>
    <property type="project" value="TreeGrafter"/>
</dbReference>
<dbReference type="Pfam" id="PF12796">
    <property type="entry name" value="Ank_2"/>
    <property type="match status" value="4"/>
</dbReference>
<feature type="repeat" description="ANK" evidence="4">
    <location>
        <begin position="382"/>
        <end position="414"/>
    </location>
</feature>
<dbReference type="SMART" id="SM00248">
    <property type="entry name" value="ANK"/>
    <property type="match status" value="10"/>
</dbReference>
<feature type="region of interest" description="Disordered" evidence="6">
    <location>
        <begin position="1613"/>
        <end position="1632"/>
    </location>
</feature>
<dbReference type="InterPro" id="IPR004087">
    <property type="entry name" value="KH_dom"/>
</dbReference>
<evidence type="ECO:0000256" key="2">
    <source>
        <dbReference type="ARBA" id="ARBA00023043"/>
    </source>
</evidence>
<dbReference type="FunFam" id="1.25.40.20:FF:000012">
    <property type="entry name" value="ankyrin repeat domain-containing protein 17 isoform X1"/>
    <property type="match status" value="1"/>
</dbReference>
<feature type="compositionally biased region" description="Low complexity" evidence="6">
    <location>
        <begin position="1680"/>
        <end position="1690"/>
    </location>
</feature>
<feature type="region of interest" description="Disordered" evidence="6">
    <location>
        <begin position="1310"/>
        <end position="1330"/>
    </location>
</feature>
<gene>
    <name evidence="8" type="ORF">KXQ929_LOCUS33824</name>
</gene>
<keyword evidence="5" id="KW-0694">RNA-binding</keyword>
<feature type="compositionally biased region" description="Polar residues" evidence="6">
    <location>
        <begin position="880"/>
        <end position="904"/>
    </location>
</feature>
<feature type="compositionally biased region" description="Low complexity" evidence="6">
    <location>
        <begin position="711"/>
        <end position="723"/>
    </location>
</feature>
<feature type="compositionally biased region" description="Polar residues" evidence="6">
    <location>
        <begin position="946"/>
        <end position="956"/>
    </location>
</feature>
<feature type="compositionally biased region" description="Low complexity" evidence="6">
    <location>
        <begin position="861"/>
        <end position="871"/>
    </location>
</feature>
<evidence type="ECO:0000256" key="5">
    <source>
        <dbReference type="PROSITE-ProRule" id="PRU00117"/>
    </source>
</evidence>
<feature type="repeat" description="ANK" evidence="4">
    <location>
        <begin position="348"/>
        <end position="380"/>
    </location>
</feature>
<dbReference type="PANTHER" id="PTHR23206">
    <property type="entry name" value="MASK PROTEIN"/>
    <property type="match status" value="1"/>
</dbReference>
<feature type="compositionally biased region" description="Low complexity" evidence="6">
    <location>
        <begin position="957"/>
        <end position="980"/>
    </location>
</feature>
<feature type="compositionally biased region" description="Low complexity" evidence="6">
    <location>
        <begin position="1613"/>
        <end position="1630"/>
    </location>
</feature>
<feature type="compositionally biased region" description="Low complexity" evidence="6">
    <location>
        <begin position="1023"/>
        <end position="1039"/>
    </location>
</feature>
<evidence type="ECO:0000259" key="7">
    <source>
        <dbReference type="SMART" id="SM00322"/>
    </source>
</evidence>
<feature type="compositionally biased region" description="Polar residues" evidence="6">
    <location>
        <begin position="981"/>
        <end position="1022"/>
    </location>
</feature>
<dbReference type="InterPro" id="IPR002110">
    <property type="entry name" value="Ankyrin_rpt"/>
</dbReference>
<dbReference type="Proteomes" id="UP000663868">
    <property type="component" value="Unassembled WGS sequence"/>
</dbReference>
<feature type="region of interest" description="Disordered" evidence="6">
    <location>
        <begin position="1652"/>
        <end position="1707"/>
    </location>
</feature>
<evidence type="ECO:0000313" key="8">
    <source>
        <dbReference type="EMBL" id="CAF4088792.1"/>
    </source>
</evidence>
<dbReference type="PROSITE" id="PS50084">
    <property type="entry name" value="KH_TYPE_1"/>
    <property type="match status" value="1"/>
</dbReference>
<dbReference type="SMART" id="SM00322">
    <property type="entry name" value="KH"/>
    <property type="match status" value="1"/>
</dbReference>
<evidence type="ECO:0000313" key="9">
    <source>
        <dbReference type="Proteomes" id="UP000663868"/>
    </source>
</evidence>
<feature type="non-terminal residue" evidence="8">
    <location>
        <position position="1"/>
    </location>
</feature>
<dbReference type="Gene3D" id="1.25.40.20">
    <property type="entry name" value="Ankyrin repeat-containing domain"/>
    <property type="match status" value="3"/>
</dbReference>
<feature type="region of interest" description="Disordered" evidence="6">
    <location>
        <begin position="851"/>
        <end position="1051"/>
    </location>
</feature>
<feature type="compositionally biased region" description="Pro residues" evidence="6">
    <location>
        <begin position="1090"/>
        <end position="1102"/>
    </location>
</feature>
<dbReference type="PROSITE" id="PS50297">
    <property type="entry name" value="ANK_REP_REGION"/>
    <property type="match status" value="8"/>
</dbReference>
<keyword evidence="3" id="KW-0175">Coiled coil</keyword>
<dbReference type="GO" id="GO:0003723">
    <property type="term" value="F:RNA binding"/>
    <property type="evidence" value="ECO:0007669"/>
    <property type="project" value="UniProtKB-UniRule"/>
</dbReference>
<feature type="region of interest" description="Disordered" evidence="6">
    <location>
        <begin position="1435"/>
        <end position="1470"/>
    </location>
</feature>
<organism evidence="8 9">
    <name type="scientific">Adineta steineri</name>
    <dbReference type="NCBI Taxonomy" id="433720"/>
    <lineage>
        <taxon>Eukaryota</taxon>
        <taxon>Metazoa</taxon>
        <taxon>Spiralia</taxon>
        <taxon>Gnathifera</taxon>
        <taxon>Rotifera</taxon>
        <taxon>Eurotatoria</taxon>
        <taxon>Bdelloidea</taxon>
        <taxon>Adinetida</taxon>
        <taxon>Adinetidae</taxon>
        <taxon>Adineta</taxon>
    </lineage>
</organism>
<feature type="compositionally biased region" description="Polar residues" evidence="6">
    <location>
        <begin position="741"/>
        <end position="759"/>
    </location>
</feature>
<dbReference type="Pfam" id="PF00013">
    <property type="entry name" value="KH_1"/>
    <property type="match status" value="1"/>
</dbReference>
<dbReference type="PANTHER" id="PTHR23206:SF8">
    <property type="entry name" value="ANKYRIN REPEAT AND KH DOMAIN-CONTAINING 1"/>
    <property type="match status" value="1"/>
</dbReference>
<feature type="compositionally biased region" description="Low complexity" evidence="6">
    <location>
        <begin position="925"/>
        <end position="945"/>
    </location>
</feature>
<feature type="domain" description="K Homology" evidence="7">
    <location>
        <begin position="771"/>
        <end position="840"/>
    </location>
</feature>
<sequence length="1707" mass="186843">PPPSSSSTTECLTISSPTKTPMHINTDTQKALEHLRELANNPSELERIQTLANNPNLIHEIKKIANQSFIDQLKTLPPFAPANLQQTTNESLPIDNNKSNNENHEQTLIHTEPIVHSQSDSTVKTVTPSTQISFPQQQQHVSTTQNSTIEDNHQTSLVNDLPPLPPSLTNLTHTQHSICCTECPSHPTNIQNTALSHLRFQNRIDVDCETESNHDTALTLSCAGGHEELVSLLLQRGANIEHRDKKGFTPLILAATAGHANIVARLLENGAIIEAQSERTKDTALSLACSGGRQEVVEVLLKKGANREHRNVSDYTALSLAASGGYVNIIRLLLNYGAEINSRTGSKLGITPLMLASMNGHVAAVKLLLDMGSDINAQIETNRNTALTLACFQGRAEVVSLLVDRKANIEHRAKTGLTPLMESASGGYVDVGRVLLERGADVNAPPVPTSKDTALTIAADKGHHKFVELLLLYGATIDVRNKKGATPLWLACNNGHLEVVQLLVTRFADPDSSDSRKVSCLMAAFRKGHNKVVKYLVRQVRQFPSDADCRRLISTITDKDLLKKCQTCMDQIISAKERQAAEANKAANSLLKEIDLEKSREETRKVAAAKKREKRKAKKKGKQKSTTKTDDDQQQQDIDDIEEEHYENEEPIEQEIVPLSTTTTTTLIVDDDLRLKMIKIDNEQPVIKPPIPEQPPLPSPPPPPPPPQQPLPTTISKQTTNTNNKKKTNTMTRKIERHQENLASKNKQQDTSSTASGITLPTVDDGWQEVIGKQKKITIPHEQYSRIIGRSGSNLNVLREVTGASIDVENKRAVGDKTILIKGNGDSIKHAYQLIMALLKNSESELMNLLPSSNETKTKSRSTTITSNTNDSNDEINKIQRLNSTNYGSRPQTTESSISDTYVTTPPAKLTPNSIRSSSKKVGITNSTNSSGRSTSSSSSTIKNSQPLTATGATWVNSNRSNRGTTSSSTTATTATTTNSIPLITSNSTTVWNHQQSSSKPTSIHNKTSNSNHYSTNQSNIPSSYHYSYSNTNSSNNHNHYGHSNKHYSTNYHQKNEHTTPLETTTTTTIQPSSVPMLPSQPGHRIPISPPPTTETIPPPAPTSSSSLLVVSSSATPTPTNVTTTGEYNPFASNILTTSIVDVLTKTKEPVTSIDESNSLSTTKMNFANAAKMNVTTKLSHHEPIVITMDEPLSPTPPLPDPKIAPGYRGPASAGTTPVHHHQQQQQQMIRTTNYDSLSPTSQLSRAPGANRHQQSISPSMNKVRLDRNGQTGSSTTSSTSSSPSSIKQQTNQFIPPQQLFTSLDQQQQQKPFGPIGSHRAPVPTSNDGTYNENSLQMRTKFNRTLSANNTPVYQQVTPPPPAMMLNNPAYANMSRSRSNLNPSAPEFNHGNRMPPPPFMPTPPQAPISNGPLSANIMNIARMMEQKQQQQLYTNNNNVPVHPPPPPPPPPSQLPPPQSMVSPQVMPSPRPLQQADMEAMQQHVQNQVLHFWRLHANPQQLVPPPQLPTTLQIANILASKGQLPQDPNQAAALVAAYYYTNFISRTQQQQQQQPQQQPNNIPVSSNVNKNVYETINTPQQATSNSDDIPLTAVDPINGQIQPQVIIDPNVIITNSNHSTGPSSSSSSSTTVDHKMVPAAIGSERKRHIPVSTTIGSMPIGSTGDWSSVSKQPYPIDPYIQQQQQQQQQQQVPLSSNYQQQSTRDYTR</sequence>
<keyword evidence="2 4" id="KW-0040">ANK repeat</keyword>
<feature type="compositionally biased region" description="Pro residues" evidence="6">
    <location>
        <begin position="687"/>
        <end position="710"/>
    </location>
</feature>
<dbReference type="FunFam" id="1.25.40.20:FF:000041">
    <property type="entry name" value="ankyrin repeat and KH domain-containing protein 1 isoform X1"/>
    <property type="match status" value="1"/>
</dbReference>
<dbReference type="InterPro" id="IPR051631">
    <property type="entry name" value="Ankyrin-KH/SAM_domain"/>
</dbReference>
<dbReference type="SUPFAM" id="SSF48403">
    <property type="entry name" value="Ankyrin repeat"/>
    <property type="match status" value="1"/>
</dbReference>
<feature type="repeat" description="ANK" evidence="4">
    <location>
        <begin position="280"/>
        <end position="312"/>
    </location>
</feature>
<dbReference type="PRINTS" id="PR01415">
    <property type="entry name" value="ANKYRIN"/>
</dbReference>
<dbReference type="InterPro" id="IPR036612">
    <property type="entry name" value="KH_dom_type_1_sf"/>
</dbReference>
<comment type="caution">
    <text evidence="8">The sequence shown here is derived from an EMBL/GenBank/DDBJ whole genome shotgun (WGS) entry which is preliminary data.</text>
</comment>
<feature type="repeat" description="ANK" evidence="4">
    <location>
        <begin position="450"/>
        <end position="482"/>
    </location>
</feature>
<feature type="compositionally biased region" description="Low complexity" evidence="6">
    <location>
        <begin position="1103"/>
        <end position="1113"/>
    </location>
</feature>
<evidence type="ECO:0000256" key="3">
    <source>
        <dbReference type="ARBA" id="ARBA00023054"/>
    </source>
</evidence>
<feature type="repeat" description="ANK" evidence="4">
    <location>
        <begin position="483"/>
        <end position="515"/>
    </location>
</feature>
<keyword evidence="1" id="KW-0677">Repeat</keyword>
<protein>
    <recommendedName>
        <fullName evidence="7">K Homology domain-containing protein</fullName>
    </recommendedName>
</protein>
<feature type="compositionally biased region" description="Polar residues" evidence="6">
    <location>
        <begin position="1229"/>
        <end position="1245"/>
    </location>
</feature>
<feature type="compositionally biased region" description="Polar residues" evidence="6">
    <location>
        <begin position="1252"/>
        <end position="1261"/>
    </location>
</feature>
<name>A0A819U5F1_9BILA</name>
<dbReference type="GO" id="GO:0045087">
    <property type="term" value="P:innate immune response"/>
    <property type="evidence" value="ECO:0007669"/>
    <property type="project" value="TreeGrafter"/>
</dbReference>
<dbReference type="PROSITE" id="PS50088">
    <property type="entry name" value="ANK_REPEAT"/>
    <property type="match status" value="9"/>
</dbReference>
<feature type="compositionally biased region" description="Pro residues" evidence="6">
    <location>
        <begin position="1194"/>
        <end position="1203"/>
    </location>
</feature>
<reference evidence="8" key="1">
    <citation type="submission" date="2021-02" db="EMBL/GenBank/DDBJ databases">
        <authorList>
            <person name="Nowell W R."/>
        </authorList>
    </citation>
    <scope>NUCLEOTIDE SEQUENCE</scope>
</reference>
<evidence type="ECO:0000256" key="4">
    <source>
        <dbReference type="PROSITE-ProRule" id="PRU00023"/>
    </source>
</evidence>
<feature type="compositionally biased region" description="Low complexity" evidence="6">
    <location>
        <begin position="1274"/>
        <end position="1286"/>
    </location>
</feature>
<evidence type="ECO:0000256" key="1">
    <source>
        <dbReference type="ARBA" id="ARBA00022737"/>
    </source>
</evidence>
<feature type="compositionally biased region" description="Basic residues" evidence="6">
    <location>
        <begin position="607"/>
        <end position="625"/>
    </location>
</feature>
<dbReference type="InterPro" id="IPR036770">
    <property type="entry name" value="Ankyrin_rpt-contain_sf"/>
</dbReference>
<feature type="repeat" description="ANK" evidence="4">
    <location>
        <begin position="213"/>
        <end position="245"/>
    </location>
</feature>